<evidence type="ECO:0000313" key="12">
    <source>
        <dbReference type="EMBL" id="JAQ04896.1"/>
    </source>
</evidence>
<evidence type="ECO:0000256" key="5">
    <source>
        <dbReference type="ARBA" id="ARBA00023136"/>
    </source>
</evidence>
<keyword evidence="3 6" id="KW-0812">Transmembrane</keyword>
<sequence>MFRVFTRSHRNADLLIQSLSKNRFYCNKSVEPVAKPSGTLVEEQEQSIHRRMYAVSNFDRRLLVWVGRYKTKEEVPQSVPVETIERAKNKGRIKFCNYMIVGTIIGCVFMAWSGKQAAKRGESLHQMNLDWHQAVKDGKA</sequence>
<dbReference type="EMBL" id="GBHO01029906">
    <property type="protein sequence ID" value="JAG13698.1"/>
    <property type="molecule type" value="Transcribed_RNA"/>
</dbReference>
<reference evidence="12" key="4">
    <citation type="journal article" date="2016" name="Gigascience">
        <title>De novo construction of an expanded transcriptome assembly for the western tarnished plant bug, Lygus hesperus.</title>
        <authorList>
            <person name="Tassone E.E."/>
            <person name="Geib S.M."/>
            <person name="Hall B."/>
            <person name="Fabrick J.A."/>
            <person name="Brent C.S."/>
            <person name="Hull J.J."/>
        </authorList>
    </citation>
    <scope>NUCLEOTIDE SEQUENCE</scope>
</reference>
<dbReference type="PANTHER" id="PTHR13674">
    <property type="entry name" value="GROWTH AND TRANSFORMATION-DEPENDENT PROTEIN"/>
    <property type="match status" value="1"/>
</dbReference>
<reference evidence="11" key="3">
    <citation type="submission" date="2014-09" db="EMBL/GenBank/DDBJ databases">
        <authorList>
            <person name="Magalhaes I.L.F."/>
            <person name="Oliveira U."/>
            <person name="Santos F.R."/>
            <person name="Vidigal T.H.D.A."/>
            <person name="Brescovit A.D."/>
            <person name="Santos A.J."/>
        </authorList>
    </citation>
    <scope>NUCLEOTIDE SEQUENCE</scope>
</reference>
<keyword evidence="5 6" id="KW-0472">Membrane</keyword>
<proteinExistence type="inferred from homology"/>
<dbReference type="EMBL" id="GBHO01029907">
    <property type="protein sequence ID" value="JAG13697.1"/>
    <property type="molecule type" value="Transcribed_RNA"/>
</dbReference>
<gene>
    <name evidence="12" type="primary">CG9231_0</name>
    <name evidence="13" type="synonym">CG9231_1</name>
    <name evidence="9" type="ORF">CM83_40014</name>
    <name evidence="7" type="ORF">CM83_40015</name>
    <name evidence="8" type="ORF">CM83_40016</name>
    <name evidence="10" type="ORF">CM83_40017</name>
    <name evidence="12" type="ORF">g.43403</name>
    <name evidence="13" type="ORF">g.43404</name>
</gene>
<dbReference type="InterPro" id="IPR009432">
    <property type="entry name" value="DUF1075"/>
</dbReference>
<dbReference type="EMBL" id="GBRD01015553">
    <property type="protein sequence ID" value="JAG50273.1"/>
    <property type="molecule type" value="Transcribed_RNA"/>
</dbReference>
<evidence type="ECO:0000313" key="10">
    <source>
        <dbReference type="EMBL" id="JAG13698.1"/>
    </source>
</evidence>
<protein>
    <submittedName>
        <fullName evidence="12">UPF0389 protein CG9231</fullName>
    </submittedName>
</protein>
<dbReference type="EMBL" id="GBRD01015554">
    <property type="protein sequence ID" value="JAG50272.1"/>
    <property type="molecule type" value="Transcribed_RNA"/>
</dbReference>
<comment type="similarity">
    <text evidence="2">Belongs to the UPF0389 family.</text>
</comment>
<dbReference type="EMBL" id="GDHC01000020">
    <property type="protein sequence ID" value="JAQ18609.1"/>
    <property type="molecule type" value="Transcribed_RNA"/>
</dbReference>
<evidence type="ECO:0000256" key="6">
    <source>
        <dbReference type="SAM" id="Phobius"/>
    </source>
</evidence>
<dbReference type="PANTHER" id="PTHR13674:SF5">
    <property type="entry name" value="UPF0389 PROTEIN CG9231"/>
    <property type="match status" value="1"/>
</dbReference>
<evidence type="ECO:0000256" key="2">
    <source>
        <dbReference type="ARBA" id="ARBA00007363"/>
    </source>
</evidence>
<name>A0A0A9X4I1_LYGHE</name>
<evidence type="ECO:0000256" key="3">
    <source>
        <dbReference type="ARBA" id="ARBA00022692"/>
    </source>
</evidence>
<dbReference type="GO" id="GO:0016020">
    <property type="term" value="C:membrane"/>
    <property type="evidence" value="ECO:0007669"/>
    <property type="project" value="UniProtKB-SubCell"/>
</dbReference>
<dbReference type="EMBL" id="GDHC01013733">
    <property type="protein sequence ID" value="JAQ04896.1"/>
    <property type="molecule type" value="Transcribed_RNA"/>
</dbReference>
<dbReference type="EMBL" id="GBHO01029910">
    <property type="protein sequence ID" value="JAG13694.1"/>
    <property type="molecule type" value="Transcribed_RNA"/>
</dbReference>
<dbReference type="Pfam" id="PF06388">
    <property type="entry name" value="DUF1075"/>
    <property type="match status" value="1"/>
</dbReference>
<evidence type="ECO:0000313" key="13">
    <source>
        <dbReference type="EMBL" id="JAQ18609.1"/>
    </source>
</evidence>
<accession>A0A0A9X4I1</accession>
<evidence type="ECO:0000256" key="1">
    <source>
        <dbReference type="ARBA" id="ARBA00004167"/>
    </source>
</evidence>
<evidence type="ECO:0000313" key="9">
    <source>
        <dbReference type="EMBL" id="JAG13697.1"/>
    </source>
</evidence>
<reference evidence="10" key="2">
    <citation type="submission" date="2014-07" db="EMBL/GenBank/DDBJ databases">
        <authorList>
            <person name="Hull J."/>
        </authorList>
    </citation>
    <scope>NUCLEOTIDE SEQUENCE</scope>
</reference>
<evidence type="ECO:0000313" key="7">
    <source>
        <dbReference type="EMBL" id="JAG13694.1"/>
    </source>
</evidence>
<dbReference type="AlphaFoldDB" id="A0A0A9X4I1"/>
<evidence type="ECO:0000313" key="11">
    <source>
        <dbReference type="EMBL" id="JAG50272.1"/>
    </source>
</evidence>
<organism evidence="10">
    <name type="scientific">Lygus hesperus</name>
    <name type="common">Western plant bug</name>
    <dbReference type="NCBI Taxonomy" id="30085"/>
    <lineage>
        <taxon>Eukaryota</taxon>
        <taxon>Metazoa</taxon>
        <taxon>Ecdysozoa</taxon>
        <taxon>Arthropoda</taxon>
        <taxon>Hexapoda</taxon>
        <taxon>Insecta</taxon>
        <taxon>Pterygota</taxon>
        <taxon>Neoptera</taxon>
        <taxon>Paraneoptera</taxon>
        <taxon>Hemiptera</taxon>
        <taxon>Heteroptera</taxon>
        <taxon>Panheteroptera</taxon>
        <taxon>Cimicomorpha</taxon>
        <taxon>Miridae</taxon>
        <taxon>Mirini</taxon>
        <taxon>Lygus</taxon>
    </lineage>
</organism>
<keyword evidence="4 6" id="KW-1133">Transmembrane helix</keyword>
<comment type="subcellular location">
    <subcellularLocation>
        <location evidence="1">Membrane</location>
        <topology evidence="1">Single-pass membrane protein</topology>
    </subcellularLocation>
</comment>
<evidence type="ECO:0000313" key="8">
    <source>
        <dbReference type="EMBL" id="JAG13695.1"/>
    </source>
</evidence>
<dbReference type="EMBL" id="GBHO01029909">
    <property type="protein sequence ID" value="JAG13695.1"/>
    <property type="molecule type" value="Transcribed_RNA"/>
</dbReference>
<reference evidence="10" key="1">
    <citation type="journal article" date="2014" name="PLoS ONE">
        <title>Transcriptome-Based Identification of ABC Transporters in the Western Tarnished Plant Bug Lygus hesperus.</title>
        <authorList>
            <person name="Hull J.J."/>
            <person name="Chaney K."/>
            <person name="Geib S.M."/>
            <person name="Fabrick J.A."/>
            <person name="Brent C.S."/>
            <person name="Walsh D."/>
            <person name="Lavine L.C."/>
        </authorList>
    </citation>
    <scope>NUCLEOTIDE SEQUENCE</scope>
</reference>
<evidence type="ECO:0000256" key="4">
    <source>
        <dbReference type="ARBA" id="ARBA00022989"/>
    </source>
</evidence>
<feature type="transmembrane region" description="Helical" evidence="6">
    <location>
        <begin position="95"/>
        <end position="114"/>
    </location>
</feature>